<accession>A0A128EGY3</accession>
<dbReference type="PRINTS" id="PR00813">
    <property type="entry name" value="BCTERIALGSPG"/>
</dbReference>
<dbReference type="Gene3D" id="3.30.700.10">
    <property type="entry name" value="Glycoprotein, Type 4 Pilin"/>
    <property type="match status" value="1"/>
</dbReference>
<dbReference type="SUPFAM" id="SSF54523">
    <property type="entry name" value="Pili subunits"/>
    <property type="match status" value="1"/>
</dbReference>
<reference evidence="2 3" key="1">
    <citation type="submission" date="2016-02" db="EMBL/GenBank/DDBJ databases">
        <authorList>
            <consortium name="Pathogen Informatics"/>
        </authorList>
    </citation>
    <scope>NUCLEOTIDE SEQUENCE [LARGE SCALE GENOMIC DNA]</scope>
    <source>
        <strain evidence="2 3">RC20</strain>
    </source>
</reference>
<name>A0A128EGY3_9BACT</name>
<dbReference type="InterPro" id="IPR045584">
    <property type="entry name" value="Pilin-like"/>
</dbReference>
<dbReference type="EMBL" id="FIZP01000003">
    <property type="protein sequence ID" value="CZE47548.1"/>
    <property type="molecule type" value="Genomic_DNA"/>
</dbReference>
<sequence length="148" mass="16171">MKRAFSMIELIFIIAILGILAAVALPRLSASRDDALVASAKLDLKTALSDVITYNLSQGRYSRNIKDMTNVDFKNSSFSVKGVKCLKFSFLGMKVMQVDIDRSGLCDRVLSGSVVEPYLKMDAGSLTHTPTVSYIPLDESTISSLNDL</sequence>
<keyword evidence="1" id="KW-0488">Methylation</keyword>
<dbReference type="InterPro" id="IPR000983">
    <property type="entry name" value="Bac_GSPG_pilin"/>
</dbReference>
<evidence type="ECO:0000313" key="2">
    <source>
        <dbReference type="EMBL" id="CZE47548.1"/>
    </source>
</evidence>
<evidence type="ECO:0000313" key="3">
    <source>
        <dbReference type="Proteomes" id="UP000069632"/>
    </source>
</evidence>
<dbReference type="GO" id="GO:0015628">
    <property type="term" value="P:protein secretion by the type II secretion system"/>
    <property type="evidence" value="ECO:0007669"/>
    <property type="project" value="InterPro"/>
</dbReference>
<organism evidence="2 3">
    <name type="scientific">Campylobacter geochelonis</name>
    <dbReference type="NCBI Taxonomy" id="1780362"/>
    <lineage>
        <taxon>Bacteria</taxon>
        <taxon>Pseudomonadati</taxon>
        <taxon>Campylobacterota</taxon>
        <taxon>Epsilonproteobacteria</taxon>
        <taxon>Campylobacterales</taxon>
        <taxon>Campylobacteraceae</taxon>
        <taxon>Campylobacter</taxon>
    </lineage>
</organism>
<evidence type="ECO:0000256" key="1">
    <source>
        <dbReference type="ARBA" id="ARBA00022481"/>
    </source>
</evidence>
<dbReference type="OrthoDB" id="5356178at2"/>
<dbReference type="RefSeq" id="WP_075494749.1">
    <property type="nucleotide sequence ID" value="NZ_CP053844.1"/>
</dbReference>
<dbReference type="Proteomes" id="UP000069632">
    <property type="component" value="Unassembled WGS sequence"/>
</dbReference>
<dbReference type="AlphaFoldDB" id="A0A128EGY3"/>
<gene>
    <name evidence="2" type="primary">pilE1</name>
    <name evidence="2" type="ORF">ERS672216_00954</name>
</gene>
<dbReference type="GO" id="GO:0015627">
    <property type="term" value="C:type II protein secretion system complex"/>
    <property type="evidence" value="ECO:0007669"/>
    <property type="project" value="InterPro"/>
</dbReference>
<protein>
    <submittedName>
        <fullName evidence="2">N-terminal methylation domain-containing protein</fullName>
    </submittedName>
</protein>
<proteinExistence type="predicted"/>
<keyword evidence="3" id="KW-1185">Reference proteome</keyword>